<evidence type="ECO:0000256" key="2">
    <source>
        <dbReference type="SAM" id="SignalP"/>
    </source>
</evidence>
<evidence type="ECO:0000313" key="4">
    <source>
        <dbReference type="RefSeq" id="XP_022237937.1"/>
    </source>
</evidence>
<dbReference type="Proteomes" id="UP000694941">
    <property type="component" value="Unplaced"/>
</dbReference>
<comment type="similarity">
    <text evidence="1">Belongs to the UPF0729 family.</text>
</comment>
<evidence type="ECO:0000256" key="1">
    <source>
        <dbReference type="ARBA" id="ARBA00007959"/>
    </source>
</evidence>
<proteinExistence type="inferred from homology"/>
<evidence type="ECO:0000313" key="3">
    <source>
        <dbReference type="Proteomes" id="UP000694941"/>
    </source>
</evidence>
<feature type="signal peptide" evidence="2">
    <location>
        <begin position="1"/>
        <end position="25"/>
    </location>
</feature>
<gene>
    <name evidence="4" type="primary">LOC106478615</name>
</gene>
<accession>A0ABM1S2T2</accession>
<dbReference type="InterPro" id="IPR026776">
    <property type="entry name" value="UPF0729_C18orf32-like"/>
</dbReference>
<keyword evidence="2" id="KW-0732">Signal</keyword>
<dbReference type="PANTHER" id="PTHR13456">
    <property type="entry name" value="UPF0729 PROTEIN C18ORF32"/>
    <property type="match status" value="1"/>
</dbReference>
<organism evidence="3 4">
    <name type="scientific">Limulus polyphemus</name>
    <name type="common">Atlantic horseshoe crab</name>
    <dbReference type="NCBI Taxonomy" id="6850"/>
    <lineage>
        <taxon>Eukaryota</taxon>
        <taxon>Metazoa</taxon>
        <taxon>Ecdysozoa</taxon>
        <taxon>Arthropoda</taxon>
        <taxon>Chelicerata</taxon>
        <taxon>Merostomata</taxon>
        <taxon>Xiphosura</taxon>
        <taxon>Limulidae</taxon>
        <taxon>Limulus</taxon>
    </lineage>
</organism>
<feature type="chain" id="PRO_5046690033" evidence="2">
    <location>
        <begin position="26"/>
        <end position="85"/>
    </location>
</feature>
<dbReference type="PANTHER" id="PTHR13456:SF0">
    <property type="entry name" value="UPF0729 PROTEIN C18ORF32"/>
    <property type="match status" value="1"/>
</dbReference>
<dbReference type="GeneID" id="106478615"/>
<dbReference type="Pfam" id="PF14975">
    <property type="entry name" value="DUF4512"/>
    <property type="match status" value="1"/>
</dbReference>
<dbReference type="RefSeq" id="XP_022237937.1">
    <property type="nucleotide sequence ID" value="XM_022382229.1"/>
</dbReference>
<keyword evidence="3" id="KW-1185">Reference proteome</keyword>
<reference evidence="4" key="1">
    <citation type="submission" date="2025-08" db="UniProtKB">
        <authorList>
            <consortium name="RefSeq"/>
        </authorList>
    </citation>
    <scope>IDENTIFICATION</scope>
    <source>
        <tissue evidence="4">Muscle</tissue>
    </source>
</reference>
<sequence>MVCVPCILAPILLWVWYRFIQPIIAKYWNPQVADATIECTPEGCKLVRKPKAELKCPVTAETKEEVKENGLLSNGEVTVQEKKDL</sequence>
<protein>
    <submittedName>
        <fullName evidence="4">UPF0729 protein GD16342-like</fullName>
    </submittedName>
</protein>
<name>A0ABM1S2T2_LIMPO</name>